<evidence type="ECO:0008006" key="4">
    <source>
        <dbReference type="Google" id="ProtNLM"/>
    </source>
</evidence>
<keyword evidence="1" id="KW-0732">Signal</keyword>
<gene>
    <name evidence="2" type="ORF">DLAC_03373</name>
</gene>
<dbReference type="AlphaFoldDB" id="A0A152A276"/>
<protein>
    <recommendedName>
        <fullName evidence="4">Transmembrane protein</fullName>
    </recommendedName>
</protein>
<dbReference type="InParanoid" id="A0A152A276"/>
<evidence type="ECO:0000256" key="1">
    <source>
        <dbReference type="SAM" id="SignalP"/>
    </source>
</evidence>
<reference evidence="2 3" key="1">
    <citation type="submission" date="2015-12" db="EMBL/GenBank/DDBJ databases">
        <title>Dictyostelia acquired genes for synthesis and detection of signals that induce cell-type specialization by lateral gene transfer from prokaryotes.</title>
        <authorList>
            <person name="Gloeckner G."/>
            <person name="Schaap P."/>
        </authorList>
    </citation>
    <scope>NUCLEOTIDE SEQUENCE [LARGE SCALE GENOMIC DNA]</scope>
    <source>
        <strain evidence="2 3">TK</strain>
    </source>
</reference>
<accession>A0A152A276</accession>
<sequence>MIQQHYLLFIILNILISPTISQIYDIDFEINTHDELKFNVMFDVTNPINITEIKTDITNQSYIPSCVNISLNSQLCTIQLNPTSQSEKYTFNDVNNPTTQFKKFVTLKNKFNLKIESQPKTRNETIIKFSGLYFQPYPPDFYYLTITTTNLNINKTFSSSDGKIKFTSPTTFQIDIGESVGYINISMIENTYLSPICQLIIKDQLLNQLNLNQIKSQ</sequence>
<name>A0A152A276_TIELA</name>
<evidence type="ECO:0000313" key="2">
    <source>
        <dbReference type="EMBL" id="KYR00217.1"/>
    </source>
</evidence>
<organism evidence="2 3">
    <name type="scientific">Tieghemostelium lacteum</name>
    <name type="common">Slime mold</name>
    <name type="synonym">Dictyostelium lacteum</name>
    <dbReference type="NCBI Taxonomy" id="361077"/>
    <lineage>
        <taxon>Eukaryota</taxon>
        <taxon>Amoebozoa</taxon>
        <taxon>Evosea</taxon>
        <taxon>Eumycetozoa</taxon>
        <taxon>Dictyostelia</taxon>
        <taxon>Dictyosteliales</taxon>
        <taxon>Raperosteliaceae</taxon>
        <taxon>Tieghemostelium</taxon>
    </lineage>
</organism>
<proteinExistence type="predicted"/>
<feature type="chain" id="PRO_5007593531" description="Transmembrane protein" evidence="1">
    <location>
        <begin position="22"/>
        <end position="217"/>
    </location>
</feature>
<dbReference type="Proteomes" id="UP000076078">
    <property type="component" value="Unassembled WGS sequence"/>
</dbReference>
<comment type="caution">
    <text evidence="2">The sequence shown here is derived from an EMBL/GenBank/DDBJ whole genome shotgun (WGS) entry which is preliminary data.</text>
</comment>
<evidence type="ECO:0000313" key="3">
    <source>
        <dbReference type="Proteomes" id="UP000076078"/>
    </source>
</evidence>
<dbReference type="EMBL" id="LODT01000016">
    <property type="protein sequence ID" value="KYR00217.1"/>
    <property type="molecule type" value="Genomic_DNA"/>
</dbReference>
<feature type="signal peptide" evidence="1">
    <location>
        <begin position="1"/>
        <end position="21"/>
    </location>
</feature>
<keyword evidence="3" id="KW-1185">Reference proteome</keyword>